<organism evidence="1 2">
    <name type="scientific">Paenibacillus oryzae</name>
    <dbReference type="NCBI Taxonomy" id="1844972"/>
    <lineage>
        <taxon>Bacteria</taxon>
        <taxon>Bacillati</taxon>
        <taxon>Bacillota</taxon>
        <taxon>Bacilli</taxon>
        <taxon>Bacillales</taxon>
        <taxon>Paenibacillaceae</taxon>
        <taxon>Paenibacillus</taxon>
    </lineage>
</organism>
<protein>
    <submittedName>
        <fullName evidence="1">Uncharacterized protein</fullName>
    </submittedName>
</protein>
<dbReference type="AlphaFoldDB" id="A0A1A5YA07"/>
<name>A0A1A5YA07_9BACL</name>
<evidence type="ECO:0000313" key="2">
    <source>
        <dbReference type="Proteomes" id="UP000092024"/>
    </source>
</evidence>
<accession>A0A1A5YA07</accession>
<keyword evidence="2" id="KW-1185">Reference proteome</keyword>
<proteinExistence type="predicted"/>
<reference evidence="1 2" key="1">
    <citation type="submission" date="2016-05" db="EMBL/GenBank/DDBJ databases">
        <title>Paenibacillus oryzae. sp. nov., isolated from the rice root.</title>
        <authorList>
            <person name="Zhang J."/>
            <person name="Zhang X."/>
        </authorList>
    </citation>
    <scope>NUCLEOTIDE SEQUENCE [LARGE SCALE GENOMIC DNA]</scope>
    <source>
        <strain evidence="1 2">1DrF-4</strain>
    </source>
</reference>
<dbReference type="EMBL" id="LYPA01000080">
    <property type="protein sequence ID" value="OBR62215.1"/>
    <property type="molecule type" value="Genomic_DNA"/>
</dbReference>
<gene>
    <name evidence="1" type="ORF">A7K91_00880</name>
</gene>
<dbReference type="Proteomes" id="UP000092024">
    <property type="component" value="Unassembled WGS sequence"/>
</dbReference>
<comment type="caution">
    <text evidence="1">The sequence shown here is derived from an EMBL/GenBank/DDBJ whole genome shotgun (WGS) entry which is preliminary data.</text>
</comment>
<evidence type="ECO:0000313" key="1">
    <source>
        <dbReference type="EMBL" id="OBR62215.1"/>
    </source>
</evidence>
<sequence>MIDRTKYQLVPRKTCSLYDKSYKKANMALVIPAFIRNIVQSVFSFEIFNSRQQTTSNKQQAINNKQLIWLILYSACSRLDHSLFTNRED</sequence>